<protein>
    <submittedName>
        <fullName evidence="2">Uncharacterized protein</fullName>
    </submittedName>
</protein>
<accession>A0A518JVT9</accession>
<keyword evidence="1" id="KW-1133">Transmembrane helix</keyword>
<evidence type="ECO:0000313" key="2">
    <source>
        <dbReference type="EMBL" id="QDV69653.1"/>
    </source>
</evidence>
<dbReference type="KEGG" id="rcf:Poly24_33700"/>
<evidence type="ECO:0000313" key="3">
    <source>
        <dbReference type="Proteomes" id="UP000315082"/>
    </source>
</evidence>
<dbReference type="Proteomes" id="UP000315082">
    <property type="component" value="Chromosome"/>
</dbReference>
<evidence type="ECO:0000256" key="1">
    <source>
        <dbReference type="SAM" id="Phobius"/>
    </source>
</evidence>
<keyword evidence="1" id="KW-0812">Transmembrane</keyword>
<reference evidence="2 3" key="1">
    <citation type="submission" date="2019-02" db="EMBL/GenBank/DDBJ databases">
        <title>Deep-cultivation of Planctomycetes and their phenomic and genomic characterization uncovers novel biology.</title>
        <authorList>
            <person name="Wiegand S."/>
            <person name="Jogler M."/>
            <person name="Boedeker C."/>
            <person name="Pinto D."/>
            <person name="Vollmers J."/>
            <person name="Rivas-Marin E."/>
            <person name="Kohn T."/>
            <person name="Peeters S.H."/>
            <person name="Heuer A."/>
            <person name="Rast P."/>
            <person name="Oberbeckmann S."/>
            <person name="Bunk B."/>
            <person name="Jeske O."/>
            <person name="Meyerdierks A."/>
            <person name="Storesund J.E."/>
            <person name="Kallscheuer N."/>
            <person name="Luecker S."/>
            <person name="Lage O.M."/>
            <person name="Pohl T."/>
            <person name="Merkel B.J."/>
            <person name="Hornburger P."/>
            <person name="Mueller R.-W."/>
            <person name="Bruemmer F."/>
            <person name="Labrenz M."/>
            <person name="Spormann A.M."/>
            <person name="Op den Camp H."/>
            <person name="Overmann J."/>
            <person name="Amann R."/>
            <person name="Jetten M.S.M."/>
            <person name="Mascher T."/>
            <person name="Medema M.H."/>
            <person name="Devos D.P."/>
            <person name="Kaster A.-K."/>
            <person name="Ovreas L."/>
            <person name="Rohde M."/>
            <person name="Galperin M.Y."/>
            <person name="Jogler C."/>
        </authorList>
    </citation>
    <scope>NUCLEOTIDE SEQUENCE [LARGE SCALE GENOMIC DNA]</scope>
    <source>
        <strain evidence="2 3">Poly24</strain>
    </source>
</reference>
<feature type="transmembrane region" description="Helical" evidence="1">
    <location>
        <begin position="221"/>
        <end position="241"/>
    </location>
</feature>
<gene>
    <name evidence="2" type="ORF">Poly24_33700</name>
</gene>
<dbReference type="AlphaFoldDB" id="A0A518JVT9"/>
<feature type="transmembrane region" description="Helical" evidence="1">
    <location>
        <begin position="48"/>
        <end position="68"/>
    </location>
</feature>
<dbReference type="EMBL" id="CP036348">
    <property type="protein sequence ID" value="QDV69653.1"/>
    <property type="molecule type" value="Genomic_DNA"/>
</dbReference>
<keyword evidence="3" id="KW-1185">Reference proteome</keyword>
<organism evidence="2 3">
    <name type="scientific">Rosistilla carotiformis</name>
    <dbReference type="NCBI Taxonomy" id="2528017"/>
    <lineage>
        <taxon>Bacteria</taxon>
        <taxon>Pseudomonadati</taxon>
        <taxon>Planctomycetota</taxon>
        <taxon>Planctomycetia</taxon>
        <taxon>Pirellulales</taxon>
        <taxon>Pirellulaceae</taxon>
        <taxon>Rosistilla</taxon>
    </lineage>
</organism>
<feature type="transmembrane region" description="Helical" evidence="1">
    <location>
        <begin position="196"/>
        <end position="215"/>
    </location>
</feature>
<name>A0A518JVT9_9BACT</name>
<keyword evidence="1" id="KW-0472">Membrane</keyword>
<proteinExistence type="predicted"/>
<sequence length="247" mass="27865">MNRRSKRTIVTLPKRWGSSLLLVAIALSLFGFPFLIYGDPQGPDATVFMLSLTYVPGLFLLVAVVALFRLRVELEGRRNSGSIRLQLPKHGKLPWTPWMVHVREIPAMEISRVDEVLEAHPTEPDRISRRYILRTEQGDYYFTSLWFSNIEKFRQWCKQSKIPIGEVSTAQLADTERGDATVPPAGAWAVRSIGQILKAIAFLMLLASIISLFFVDAEGRWIAVQAFVSAGAVLGIAVHLTKYRRLK</sequence>